<proteinExistence type="inferred from homology"/>
<dbReference type="Gene3D" id="2.30.30.50">
    <property type="match status" value="1"/>
</dbReference>
<dbReference type="GO" id="GO:0046914">
    <property type="term" value="F:transition metal ion binding"/>
    <property type="evidence" value="ECO:0007669"/>
    <property type="project" value="InterPro"/>
</dbReference>
<dbReference type="Pfam" id="PF21006">
    <property type="entry name" value="NHase_beta_N"/>
    <property type="match status" value="1"/>
</dbReference>
<feature type="compositionally biased region" description="Basic and acidic residues" evidence="6">
    <location>
        <begin position="250"/>
        <end position="259"/>
    </location>
</feature>
<dbReference type="InterPro" id="IPR003168">
    <property type="entry name" value="Nitrile_hydratase_bsu"/>
</dbReference>
<dbReference type="RefSeq" id="WP_257629757.1">
    <property type="nucleotide sequence ID" value="NZ_JANIIC010000003.1"/>
</dbReference>
<comment type="caution">
    <text evidence="9">The sequence shown here is derived from an EMBL/GenBank/DDBJ whole genome shotgun (WGS) entry which is preliminary data.</text>
</comment>
<feature type="domain" description="Nitrile hydratase beta subunit-like N-terminal" evidence="8">
    <location>
        <begin position="1"/>
        <end position="107"/>
    </location>
</feature>
<dbReference type="InterPro" id="IPR042262">
    <property type="entry name" value="CN_hydtase_beta_C"/>
</dbReference>
<sequence>MEGIADMGGTPGWGAVHPPRHDEPVFDEPWQGRAFALAILSGRVACGGANTDAFRHALERLDRAAYLDDGYFGRWLNGGELMLTDSAILAPGAIDARARNLRGEHVAEPPIPEPAVPDYTPTAEGSLRSMDTAPAFTVGRRVRARAMSVPGHTRLPGYVRGHTGIVEAVRPASVLPDTNAHFQGENPQHVYSVRFASRELWGADAEPLRSPLSCSRATWRPPHDHHRWRPRGDPSRGPAHRGARATAHRTRPDRPEGAG</sequence>
<dbReference type="AlphaFoldDB" id="A0A9X2LUD5"/>
<dbReference type="EC" id="4.2.1.84" evidence="3"/>
<name>A0A9X2LUD5_STRMQ</name>
<evidence type="ECO:0000259" key="7">
    <source>
        <dbReference type="Pfam" id="PF02211"/>
    </source>
</evidence>
<dbReference type="NCBIfam" id="TIGR03888">
    <property type="entry name" value="nitrile_beta"/>
    <property type="match status" value="1"/>
</dbReference>
<keyword evidence="4 9" id="KW-0456">Lyase</keyword>
<evidence type="ECO:0000256" key="3">
    <source>
        <dbReference type="ARBA" id="ARBA00013079"/>
    </source>
</evidence>
<dbReference type="EMBL" id="JANIIC010000003">
    <property type="protein sequence ID" value="MCQ8828244.1"/>
    <property type="molecule type" value="Genomic_DNA"/>
</dbReference>
<evidence type="ECO:0000256" key="5">
    <source>
        <dbReference type="ARBA" id="ARBA00044877"/>
    </source>
</evidence>
<dbReference type="GO" id="GO:0018822">
    <property type="term" value="F:nitrile hydratase activity"/>
    <property type="evidence" value="ECO:0007669"/>
    <property type="project" value="UniProtKB-EC"/>
</dbReference>
<organism evidence="9 10">
    <name type="scientific">Streptomyces malaysiensis subsp. samsunensis</name>
    <dbReference type="NCBI Taxonomy" id="459658"/>
    <lineage>
        <taxon>Bacteria</taxon>
        <taxon>Bacillati</taxon>
        <taxon>Actinomycetota</taxon>
        <taxon>Actinomycetes</taxon>
        <taxon>Kitasatosporales</taxon>
        <taxon>Streptomycetaceae</taxon>
        <taxon>Streptomyces</taxon>
        <taxon>Streptomyces violaceusniger group</taxon>
    </lineage>
</organism>
<accession>A0A9X2LUD5</accession>
<feature type="region of interest" description="Disordered" evidence="6">
    <location>
        <begin position="212"/>
        <end position="259"/>
    </location>
</feature>
<evidence type="ECO:0000313" key="9">
    <source>
        <dbReference type="EMBL" id="MCQ8828244.1"/>
    </source>
</evidence>
<comment type="catalytic activity">
    <reaction evidence="5">
        <text>an aliphatic primary amide = an aliphatic nitrile + H2O</text>
        <dbReference type="Rhea" id="RHEA:12673"/>
        <dbReference type="ChEBI" id="CHEBI:15377"/>
        <dbReference type="ChEBI" id="CHEBI:65285"/>
        <dbReference type="ChEBI" id="CHEBI:80291"/>
        <dbReference type="EC" id="4.2.1.84"/>
    </reaction>
</comment>
<evidence type="ECO:0000256" key="1">
    <source>
        <dbReference type="ARBA" id="ARBA00004042"/>
    </source>
</evidence>
<feature type="region of interest" description="Disordered" evidence="6">
    <location>
        <begin position="1"/>
        <end position="22"/>
    </location>
</feature>
<evidence type="ECO:0000256" key="4">
    <source>
        <dbReference type="ARBA" id="ARBA00023239"/>
    </source>
</evidence>
<dbReference type="InterPro" id="IPR024690">
    <property type="entry name" value="CN_hydtase_beta_dom_C"/>
</dbReference>
<gene>
    <name evidence="9" type="primary">nthB</name>
    <name evidence="9" type="ORF">NQU54_03865</name>
</gene>
<feature type="domain" description="Nitrile hydratase beta subunit" evidence="7">
    <location>
        <begin position="128"/>
        <end position="207"/>
    </location>
</feature>
<dbReference type="InterPro" id="IPR049054">
    <property type="entry name" value="CN_hydtase_beta-like_N"/>
</dbReference>
<dbReference type="Pfam" id="PF02211">
    <property type="entry name" value="NHase_beta_C"/>
    <property type="match status" value="1"/>
</dbReference>
<evidence type="ECO:0000313" key="10">
    <source>
        <dbReference type="Proteomes" id="UP001142400"/>
    </source>
</evidence>
<comment type="similarity">
    <text evidence="2">Belongs to the nitrile hydratase subunit beta family.</text>
</comment>
<reference evidence="9" key="1">
    <citation type="submission" date="2022-06" db="EMBL/GenBank/DDBJ databases">
        <title>WGS of actinobacteria.</title>
        <authorList>
            <person name="Thawai C."/>
        </authorList>
    </citation>
    <scope>NUCLEOTIDE SEQUENCE</scope>
    <source>
        <strain evidence="9">DSM 42010</strain>
    </source>
</reference>
<evidence type="ECO:0000256" key="6">
    <source>
        <dbReference type="SAM" id="MobiDB-lite"/>
    </source>
</evidence>
<dbReference type="Proteomes" id="UP001142400">
    <property type="component" value="Unassembled WGS sequence"/>
</dbReference>
<comment type="function">
    <text evidence="1">NHase catalyzes the hydration of various nitrile compounds to the corresponding amides.</text>
</comment>
<feature type="compositionally biased region" description="Basic residues" evidence="6">
    <location>
        <begin position="238"/>
        <end position="249"/>
    </location>
</feature>
<dbReference type="SUPFAM" id="SSF50090">
    <property type="entry name" value="Electron transport accessory proteins"/>
    <property type="match status" value="1"/>
</dbReference>
<keyword evidence="10" id="KW-1185">Reference proteome</keyword>
<evidence type="ECO:0000259" key="8">
    <source>
        <dbReference type="Pfam" id="PF21006"/>
    </source>
</evidence>
<dbReference type="Gene3D" id="1.10.472.20">
    <property type="entry name" value="Nitrile hydratase, beta subunit"/>
    <property type="match status" value="1"/>
</dbReference>
<evidence type="ECO:0000256" key="2">
    <source>
        <dbReference type="ARBA" id="ARBA00009098"/>
    </source>
</evidence>
<protein>
    <recommendedName>
        <fullName evidence="3">nitrile hydratase</fullName>
        <ecNumber evidence="3">4.2.1.84</ecNumber>
    </recommendedName>
</protein>
<dbReference type="InterPro" id="IPR008990">
    <property type="entry name" value="Elect_transpt_acc-like_dom_sf"/>
</dbReference>